<dbReference type="AlphaFoldDB" id="A0A3Q9FLW0"/>
<sequence length="193" mass="22688">MDFIRNHFNAISPISTETWLEIAPLFQKRELPKHHYFVKEHIKATEIGFLEKGCVRAFFTNKAAKEYNKQFFVAPSLIGAYTSLLTGKINKIPQQAITDCTLWVVSFKALEKKYSKYHDLERLGRKIAEYYFLEKEEKELEMALKDATERYLIFREKFPDLEQKIPQYHIASYLGISATQLSRLRNKLSKSIK</sequence>
<dbReference type="KEGG" id="fll:EI427_02765"/>
<dbReference type="InterPro" id="IPR014710">
    <property type="entry name" value="RmlC-like_jellyroll"/>
</dbReference>
<evidence type="ECO:0000313" key="2">
    <source>
        <dbReference type="Proteomes" id="UP000267268"/>
    </source>
</evidence>
<dbReference type="Gene3D" id="2.60.120.10">
    <property type="entry name" value="Jelly Rolls"/>
    <property type="match status" value="1"/>
</dbReference>
<evidence type="ECO:0000313" key="1">
    <source>
        <dbReference type="EMBL" id="AZQ61178.1"/>
    </source>
</evidence>
<name>A0A3Q9FLW0_9BACT</name>
<dbReference type="RefSeq" id="WP_126611374.1">
    <property type="nucleotide sequence ID" value="NZ_CP034562.1"/>
</dbReference>
<dbReference type="OrthoDB" id="667553at2"/>
<protein>
    <submittedName>
        <fullName evidence="1">Crp/Fnr family transcriptional regulator</fullName>
    </submittedName>
</protein>
<gene>
    <name evidence="1" type="ORF">EI427_02765</name>
</gene>
<keyword evidence="2" id="KW-1185">Reference proteome</keyword>
<proteinExistence type="predicted"/>
<organism evidence="1 2">
    <name type="scientific">Flammeovirga pectinis</name>
    <dbReference type="NCBI Taxonomy" id="2494373"/>
    <lineage>
        <taxon>Bacteria</taxon>
        <taxon>Pseudomonadati</taxon>
        <taxon>Bacteroidota</taxon>
        <taxon>Cytophagia</taxon>
        <taxon>Cytophagales</taxon>
        <taxon>Flammeovirgaceae</taxon>
        <taxon>Flammeovirga</taxon>
    </lineage>
</organism>
<dbReference type="EMBL" id="CP034562">
    <property type="protein sequence ID" value="AZQ61178.1"/>
    <property type="molecule type" value="Genomic_DNA"/>
</dbReference>
<accession>A0A3Q9FLW0</accession>
<reference evidence="1 2" key="1">
    <citation type="submission" date="2018-12" db="EMBL/GenBank/DDBJ databases">
        <title>Flammeovirga pectinis sp. nov., isolated from the gut of the Korean scallop, Patinopecten yessoensis.</title>
        <authorList>
            <person name="Bae J.-W."/>
            <person name="Jeong Y.-S."/>
            <person name="Kang W."/>
        </authorList>
    </citation>
    <scope>NUCLEOTIDE SEQUENCE [LARGE SCALE GENOMIC DNA]</scope>
    <source>
        <strain evidence="1 2">L12M1</strain>
    </source>
</reference>
<dbReference type="Proteomes" id="UP000267268">
    <property type="component" value="Chromosome 1"/>
</dbReference>
<dbReference type="SUPFAM" id="SSF51206">
    <property type="entry name" value="cAMP-binding domain-like"/>
    <property type="match status" value="1"/>
</dbReference>
<dbReference type="InterPro" id="IPR018490">
    <property type="entry name" value="cNMP-bd_dom_sf"/>
</dbReference>